<accession>A0ABU3NRY2</accession>
<sequence>MFLGRDAFWLGFGAVLALIALFIPLPFFARLTVGILFLILGMAIALMRVGPDRLPPEQWLIRRLRYLRAARQYTYYKPQSSPQPPSPPPVPEPPPRTPEPSSFKPVQWAWDDIGYSSLITVALAVLGVYLVVWLYQGGAAEIASLFKP</sequence>
<evidence type="ECO:0008006" key="5">
    <source>
        <dbReference type="Google" id="ProtNLM"/>
    </source>
</evidence>
<evidence type="ECO:0000313" key="3">
    <source>
        <dbReference type="EMBL" id="MDT8899580.1"/>
    </source>
</evidence>
<feature type="transmembrane region" description="Helical" evidence="2">
    <location>
        <begin position="113"/>
        <end position="135"/>
    </location>
</feature>
<keyword evidence="2" id="KW-1133">Transmembrane helix</keyword>
<name>A0ABU3NRY2_9CHLR</name>
<evidence type="ECO:0000256" key="1">
    <source>
        <dbReference type="SAM" id="MobiDB-lite"/>
    </source>
</evidence>
<feature type="transmembrane region" description="Helical" evidence="2">
    <location>
        <begin position="7"/>
        <end position="25"/>
    </location>
</feature>
<keyword evidence="2" id="KW-0812">Transmembrane</keyword>
<protein>
    <recommendedName>
        <fullName evidence="5">PrgI family protein</fullName>
    </recommendedName>
</protein>
<keyword evidence="2" id="KW-0472">Membrane</keyword>
<organism evidence="3 4">
    <name type="scientific">Thermanaerothrix solaris</name>
    <dbReference type="NCBI Taxonomy" id="3058434"/>
    <lineage>
        <taxon>Bacteria</taxon>
        <taxon>Bacillati</taxon>
        <taxon>Chloroflexota</taxon>
        <taxon>Anaerolineae</taxon>
        <taxon>Anaerolineales</taxon>
        <taxon>Anaerolineaceae</taxon>
        <taxon>Thermanaerothrix</taxon>
    </lineage>
</organism>
<dbReference type="RefSeq" id="WP_315626237.1">
    <property type="nucleotide sequence ID" value="NZ_JAUHMF010000010.1"/>
</dbReference>
<proteinExistence type="predicted"/>
<comment type="caution">
    <text evidence="3">The sequence shown here is derived from an EMBL/GenBank/DDBJ whole genome shotgun (WGS) entry which is preliminary data.</text>
</comment>
<dbReference type="EMBL" id="JAUHMF010000010">
    <property type="protein sequence ID" value="MDT8899580.1"/>
    <property type="molecule type" value="Genomic_DNA"/>
</dbReference>
<evidence type="ECO:0000256" key="2">
    <source>
        <dbReference type="SAM" id="Phobius"/>
    </source>
</evidence>
<keyword evidence="3" id="KW-0614">Plasmid</keyword>
<geneLocation type="plasmid" evidence="3">
    <name>p4228-RoL</name>
</geneLocation>
<feature type="compositionally biased region" description="Pro residues" evidence="1">
    <location>
        <begin position="81"/>
        <end position="98"/>
    </location>
</feature>
<reference evidence="3 4" key="1">
    <citation type="submission" date="2023-07" db="EMBL/GenBank/DDBJ databases">
        <title>Novel species of Thermanaerothrix with wide hydrolytic capabilities.</title>
        <authorList>
            <person name="Zayulina K.S."/>
            <person name="Podosokorskaya O.A."/>
            <person name="Elcheninov A.G."/>
        </authorList>
    </citation>
    <scope>NUCLEOTIDE SEQUENCE [LARGE SCALE GENOMIC DNA]</scope>
    <source>
        <strain evidence="3 4">4228-RoL</strain>
        <plasmid evidence="3">p4228-RoL</plasmid>
    </source>
</reference>
<feature type="transmembrane region" description="Helical" evidence="2">
    <location>
        <begin position="31"/>
        <end position="49"/>
    </location>
</feature>
<dbReference type="Proteomes" id="UP001254165">
    <property type="component" value="Unassembled WGS sequence"/>
</dbReference>
<gene>
    <name evidence="3" type="ORF">QYE77_15045</name>
</gene>
<evidence type="ECO:0000313" key="4">
    <source>
        <dbReference type="Proteomes" id="UP001254165"/>
    </source>
</evidence>
<keyword evidence="4" id="KW-1185">Reference proteome</keyword>
<feature type="region of interest" description="Disordered" evidence="1">
    <location>
        <begin position="76"/>
        <end position="103"/>
    </location>
</feature>